<dbReference type="AlphaFoldDB" id="A0A9C7C956"/>
<evidence type="ECO:0000313" key="1">
    <source>
        <dbReference type="EMBL" id="BDT76506.1"/>
    </source>
</evidence>
<gene>
    <name evidence="1" type="ORF">PKF023_03090</name>
</gene>
<name>A0A9C7C956_9BURK</name>
<proteinExistence type="predicted"/>
<accession>A0A9C7C956</accession>
<dbReference type="KEGG" id="pyt:PKF023_03090"/>
<dbReference type="Proteomes" id="UP001211097">
    <property type="component" value="Chromosome"/>
</dbReference>
<dbReference type="EMBL" id="AP026973">
    <property type="protein sequence ID" value="BDT76506.1"/>
    <property type="molecule type" value="Genomic_DNA"/>
</dbReference>
<reference evidence="1" key="1">
    <citation type="submission" date="2022-11" db="EMBL/GenBank/DDBJ databases">
        <title>Complete Genome Sequences of three Polynucleobacter sp. Subcluster PnecC Strains KF022, KF023, and KF032 Isolated from a Shallow Eutrophic Lake in Japan.</title>
        <authorList>
            <person name="Ogata Y."/>
            <person name="Watanabe K."/>
            <person name="Takemine S."/>
            <person name="Shindo C."/>
            <person name="Kurokawa R."/>
            <person name="Suda W."/>
        </authorList>
    </citation>
    <scope>NUCLEOTIDE SEQUENCE</scope>
    <source>
        <strain evidence="1">KF023</strain>
    </source>
</reference>
<protein>
    <submittedName>
        <fullName evidence="1">Uncharacterized protein</fullName>
    </submittedName>
</protein>
<sequence length="285" mass="32563">MTEEVESPFFYIPPLNQKDYETRTWILLAESKSKVWYYDPYTLIQNEDDILTFDAFFSPREINKFTPFNSTMVGPYRQKIDCFSNHQWSETLYTKNMVAKAPLVGETKPVNGSGWVKIAPRTAMAYVRTRLCGRKFIDNQNVNYFLYQDGALPAPIAQKAPVEVFDEKQNKQLLIAKQEAVLDPVNTKPPTFYDVINNEITIIDNKKNIRQMSLSSYTLGRDLIKQEDYIFTAYCQENSYSLVAQGQSSKSNSSIGARESMPAVAFNRACGNHGAYMKLLNKSGK</sequence>
<organism evidence="1">
    <name type="scientific">Polynucleobacter yangtzensis</name>
    <dbReference type="NCBI Taxonomy" id="1743159"/>
    <lineage>
        <taxon>Bacteria</taxon>
        <taxon>Pseudomonadati</taxon>
        <taxon>Pseudomonadota</taxon>
        <taxon>Betaproteobacteria</taxon>
        <taxon>Burkholderiales</taxon>
        <taxon>Burkholderiaceae</taxon>
        <taxon>Polynucleobacter</taxon>
    </lineage>
</organism>